<evidence type="ECO:0000256" key="9">
    <source>
        <dbReference type="ARBA" id="ARBA00022842"/>
    </source>
</evidence>
<dbReference type="InterPro" id="IPR002575">
    <property type="entry name" value="Aminoglycoside_PTrfase"/>
</dbReference>
<comment type="similarity">
    <text evidence="2">Belongs to the TsaE family.</text>
</comment>
<dbReference type="EMBL" id="LT670849">
    <property type="protein sequence ID" value="SHN75170.1"/>
    <property type="molecule type" value="Genomic_DNA"/>
</dbReference>
<dbReference type="Gene3D" id="3.30.200.20">
    <property type="entry name" value="Phosphorylase Kinase, domain 1"/>
    <property type="match status" value="1"/>
</dbReference>
<evidence type="ECO:0000256" key="5">
    <source>
        <dbReference type="ARBA" id="ARBA00022694"/>
    </source>
</evidence>
<keyword evidence="8" id="KW-0067">ATP-binding</keyword>
<dbReference type="SUPFAM" id="SSF52540">
    <property type="entry name" value="P-loop containing nucleoside triphosphate hydrolases"/>
    <property type="match status" value="1"/>
</dbReference>
<reference evidence="13" key="1">
    <citation type="submission" date="2016-11" db="EMBL/GenBank/DDBJ databases">
        <authorList>
            <person name="Varghese N."/>
            <person name="Submissions S."/>
        </authorList>
    </citation>
    <scope>NUCLEOTIDE SEQUENCE [LARGE SCALE GENOMIC DNA]</scope>
    <source>
        <strain evidence="13">GAS401</strain>
    </source>
</reference>
<dbReference type="Gene3D" id="3.90.1200.10">
    <property type="match status" value="1"/>
</dbReference>
<evidence type="ECO:0000256" key="10">
    <source>
        <dbReference type="ARBA" id="ARBA00032441"/>
    </source>
</evidence>
<evidence type="ECO:0000256" key="2">
    <source>
        <dbReference type="ARBA" id="ARBA00007599"/>
    </source>
</evidence>
<keyword evidence="4" id="KW-0963">Cytoplasm</keyword>
<dbReference type="InterPro" id="IPR012180">
    <property type="entry name" value="Bifunc_ATPase/PTrfase"/>
</dbReference>
<evidence type="ECO:0000313" key="12">
    <source>
        <dbReference type="EMBL" id="SHN75170.1"/>
    </source>
</evidence>
<evidence type="ECO:0000256" key="3">
    <source>
        <dbReference type="ARBA" id="ARBA00019010"/>
    </source>
</evidence>
<evidence type="ECO:0000256" key="6">
    <source>
        <dbReference type="ARBA" id="ARBA00022723"/>
    </source>
</evidence>
<dbReference type="AlphaFoldDB" id="A0A1M7TWV2"/>
<dbReference type="GO" id="GO:0005737">
    <property type="term" value="C:cytoplasm"/>
    <property type="evidence" value="ECO:0007669"/>
    <property type="project" value="UniProtKB-SubCell"/>
</dbReference>
<keyword evidence="9" id="KW-0460">Magnesium</keyword>
<dbReference type="InterPro" id="IPR003442">
    <property type="entry name" value="T6A_TsaE"/>
</dbReference>
<keyword evidence="5" id="KW-0819">tRNA processing</keyword>
<dbReference type="Pfam" id="PF01636">
    <property type="entry name" value="APH"/>
    <property type="match status" value="1"/>
</dbReference>
<keyword evidence="6" id="KW-0479">Metal-binding</keyword>
<dbReference type="PIRSF" id="PIRSF036599">
    <property type="entry name" value="AtpPhos"/>
    <property type="match status" value="1"/>
</dbReference>
<dbReference type="Gene3D" id="3.40.50.300">
    <property type="entry name" value="P-loop containing nucleotide triphosphate hydrolases"/>
    <property type="match status" value="1"/>
</dbReference>
<keyword evidence="13" id="KW-1185">Reference proteome</keyword>
<dbReference type="Pfam" id="PF02367">
    <property type="entry name" value="TsaE"/>
    <property type="match status" value="1"/>
</dbReference>
<dbReference type="SUPFAM" id="SSF56112">
    <property type="entry name" value="Protein kinase-like (PK-like)"/>
    <property type="match status" value="1"/>
</dbReference>
<dbReference type="NCBIfam" id="TIGR00150">
    <property type="entry name" value="T6A_YjeE"/>
    <property type="match status" value="1"/>
</dbReference>
<dbReference type="PANTHER" id="PTHR33540">
    <property type="entry name" value="TRNA THREONYLCARBAMOYLADENOSINE BIOSYNTHESIS PROTEIN TSAE"/>
    <property type="match status" value="1"/>
</dbReference>
<accession>A0A1M7TWV2</accession>
<dbReference type="RefSeq" id="WP_072818542.1">
    <property type="nucleotide sequence ID" value="NZ_LT670849.1"/>
</dbReference>
<evidence type="ECO:0000256" key="8">
    <source>
        <dbReference type="ARBA" id="ARBA00022840"/>
    </source>
</evidence>
<sequence length="511" mass="55896">MTTPSTFSLALANEAATAHLMADLALLIGAGDVITLSGDLGAGKTAAARALIRYLADDPEIEVPSPTFTLAQSYDLATFPLIHADLYRINDANELEEIGLSPLPEGVVALIEWPERASDALPPDRIDIAFSHRPALGSTARAAEITGHGKAAAQVARLQTLRQFLDGAGFIDAKRQRMAGDASTRSYARLYRDQAAVILMNSPRRPDGPAIYDGKSYSAAVHLAEDVKPFVAIANGLRERGLSAPAIHHADLEGGFLITEDFGREGFVAGEPSQPIAERYEIAVDMLAAMHWKKLPDVLPLAPQLNYAIPPFDIDAMLVEIGLMLEWYLPDRDTAPSSAVRDAFVTQWRDLLGKTSALPKTWMLRDFHSPNLIWLDARSGISKVGVIDFQDAVLGPAAYDLVSLLQDARIDVPEQLELTLFTRYIKARHATDNAFDPAGFAESYAIMSAQRNTRLLGTFARLNRRDGKPQYLRHQPRIWTYLTRSLAHPALADLRGWYEAHVPPPQAASAP</sequence>
<dbReference type="OrthoDB" id="9809275at2"/>
<organism evidence="12 13">
    <name type="scientific">Bradyrhizobium erythrophlei</name>
    <dbReference type="NCBI Taxonomy" id="1437360"/>
    <lineage>
        <taxon>Bacteria</taxon>
        <taxon>Pseudomonadati</taxon>
        <taxon>Pseudomonadota</taxon>
        <taxon>Alphaproteobacteria</taxon>
        <taxon>Hyphomicrobiales</taxon>
        <taxon>Nitrobacteraceae</taxon>
        <taxon>Bradyrhizobium</taxon>
    </lineage>
</organism>
<proteinExistence type="inferred from homology"/>
<comment type="subcellular location">
    <subcellularLocation>
        <location evidence="1">Cytoplasm</location>
    </subcellularLocation>
</comment>
<name>A0A1M7TWV2_9BRAD</name>
<evidence type="ECO:0000259" key="11">
    <source>
        <dbReference type="Pfam" id="PF01636"/>
    </source>
</evidence>
<protein>
    <recommendedName>
        <fullName evidence="3">tRNA threonylcarbamoyladenosine biosynthesis protein TsaE</fullName>
    </recommendedName>
    <alternativeName>
        <fullName evidence="10">t(6)A37 threonylcarbamoyladenosine biosynthesis protein TsaE</fullName>
    </alternativeName>
</protein>
<dbReference type="PANTHER" id="PTHR33540:SF2">
    <property type="entry name" value="TRNA THREONYLCARBAMOYLADENOSINE BIOSYNTHESIS PROTEIN TSAE"/>
    <property type="match status" value="1"/>
</dbReference>
<evidence type="ECO:0000256" key="7">
    <source>
        <dbReference type="ARBA" id="ARBA00022741"/>
    </source>
</evidence>
<evidence type="ECO:0000256" key="1">
    <source>
        <dbReference type="ARBA" id="ARBA00004496"/>
    </source>
</evidence>
<dbReference type="GO" id="GO:0046872">
    <property type="term" value="F:metal ion binding"/>
    <property type="evidence" value="ECO:0007669"/>
    <property type="project" value="UniProtKB-KW"/>
</dbReference>
<dbReference type="InterPro" id="IPR011009">
    <property type="entry name" value="Kinase-like_dom_sf"/>
</dbReference>
<dbReference type="InterPro" id="IPR027417">
    <property type="entry name" value="P-loop_NTPase"/>
</dbReference>
<evidence type="ECO:0000256" key="4">
    <source>
        <dbReference type="ARBA" id="ARBA00022490"/>
    </source>
</evidence>
<dbReference type="Proteomes" id="UP000184096">
    <property type="component" value="Chromosome I"/>
</dbReference>
<dbReference type="GO" id="GO:0002949">
    <property type="term" value="P:tRNA threonylcarbamoyladenosine modification"/>
    <property type="evidence" value="ECO:0007669"/>
    <property type="project" value="InterPro"/>
</dbReference>
<gene>
    <name evidence="12" type="ORF">SAMN05444170_2894</name>
</gene>
<dbReference type="GO" id="GO:0005524">
    <property type="term" value="F:ATP binding"/>
    <property type="evidence" value="ECO:0007669"/>
    <property type="project" value="UniProtKB-KW"/>
</dbReference>
<keyword evidence="7" id="KW-0547">Nucleotide-binding</keyword>
<evidence type="ECO:0000313" key="13">
    <source>
        <dbReference type="Proteomes" id="UP000184096"/>
    </source>
</evidence>
<feature type="domain" description="Aminoglycoside phosphotransferase" evidence="11">
    <location>
        <begin position="177"/>
        <end position="428"/>
    </location>
</feature>